<feature type="compositionally biased region" description="Acidic residues" evidence="4">
    <location>
        <begin position="464"/>
        <end position="483"/>
    </location>
</feature>
<keyword evidence="2" id="KW-0677">Repeat</keyword>
<protein>
    <submittedName>
        <fullName evidence="5">DDB1-and CUL4-associated factor 8</fullName>
    </submittedName>
</protein>
<dbReference type="GO" id="GO:0080008">
    <property type="term" value="C:Cul4-RING E3 ubiquitin ligase complex"/>
    <property type="evidence" value="ECO:0007669"/>
    <property type="project" value="TreeGrafter"/>
</dbReference>
<dbReference type="InterPro" id="IPR015943">
    <property type="entry name" value="WD40/YVTN_repeat-like_dom_sf"/>
</dbReference>
<proteinExistence type="predicted"/>
<evidence type="ECO:0000256" key="3">
    <source>
        <dbReference type="PROSITE-ProRule" id="PRU00221"/>
    </source>
</evidence>
<dbReference type="AlphaFoldDB" id="A0A151IHI4"/>
<feature type="region of interest" description="Disordered" evidence="4">
    <location>
        <begin position="1"/>
        <end position="38"/>
    </location>
</feature>
<sequence length="508" mass="58379">MEQQNYEINESDQNESLNTNSRGHTAGSETSINYQSNPYRHEVDWNELEAINEDELEEQERGEDENKFEMLDCPKIKKISPNWHIVPEMINRQIGSNPLFQRRFYGSLYAVERMNLMYKLHEEDLDCIINGLDFNENGNLLANGVSNTISIWDWTVGKRLYCITINSISMKWLPLKYFIIMSGEDGWIRLLGTEYTMSHKLAKHHGRSYKLAVHPQTPHVIISAGSDSRVLSIDIRESEPNELLVVEENSSKVLLYSVHSNPSNSNEFCVAGKSYYTMVYDRRKVSKPLYKLWPNNVENNKNVFVMSAMYNYNGTEILASYNNKYLFLFNKLMSDRGDYGHIIVEKSEALKNSDLLIFKLLAFCWLITVLGNNFFGPKSEYIVSGSANKICIWDKNSESIVQHMVGDKESVNYLEGHPHIPILATSGCDHNIKLWMPSKGKLSMLEMPLLRNYELENSNRDEDNSIDDDDDDDIFDDDSDDGFSTDNSSIEDNQSESGDVERIHCPPS</sequence>
<dbReference type="InterPro" id="IPR045151">
    <property type="entry name" value="DCAF8"/>
</dbReference>
<dbReference type="GO" id="GO:0005737">
    <property type="term" value="C:cytoplasm"/>
    <property type="evidence" value="ECO:0007669"/>
    <property type="project" value="TreeGrafter"/>
</dbReference>
<organism evidence="5 6">
    <name type="scientific">Cyphomyrmex costatus</name>
    <dbReference type="NCBI Taxonomy" id="456900"/>
    <lineage>
        <taxon>Eukaryota</taxon>
        <taxon>Metazoa</taxon>
        <taxon>Ecdysozoa</taxon>
        <taxon>Arthropoda</taxon>
        <taxon>Hexapoda</taxon>
        <taxon>Insecta</taxon>
        <taxon>Pterygota</taxon>
        <taxon>Neoptera</taxon>
        <taxon>Endopterygota</taxon>
        <taxon>Hymenoptera</taxon>
        <taxon>Apocrita</taxon>
        <taxon>Aculeata</taxon>
        <taxon>Formicoidea</taxon>
        <taxon>Formicidae</taxon>
        <taxon>Myrmicinae</taxon>
        <taxon>Cyphomyrmex</taxon>
    </lineage>
</organism>
<feature type="region of interest" description="Disordered" evidence="4">
    <location>
        <begin position="458"/>
        <end position="508"/>
    </location>
</feature>
<feature type="compositionally biased region" description="Polar residues" evidence="4">
    <location>
        <begin position="14"/>
        <end position="38"/>
    </location>
</feature>
<keyword evidence="6" id="KW-1185">Reference proteome</keyword>
<evidence type="ECO:0000313" key="5">
    <source>
        <dbReference type="EMBL" id="KYN01435.1"/>
    </source>
</evidence>
<keyword evidence="1 3" id="KW-0853">WD repeat</keyword>
<dbReference type="Pfam" id="PF00400">
    <property type="entry name" value="WD40"/>
    <property type="match status" value="2"/>
</dbReference>
<dbReference type="PANTHER" id="PTHR15574">
    <property type="entry name" value="WD REPEAT DOMAIN-CONTAINING FAMILY"/>
    <property type="match status" value="1"/>
</dbReference>
<dbReference type="Gene3D" id="2.130.10.10">
    <property type="entry name" value="YVTN repeat-like/Quinoprotein amine dehydrogenase"/>
    <property type="match status" value="2"/>
</dbReference>
<feature type="compositionally biased region" description="Basic and acidic residues" evidence="4">
    <location>
        <begin position="499"/>
        <end position="508"/>
    </location>
</feature>
<gene>
    <name evidence="5" type="ORF">ALC62_07785</name>
</gene>
<dbReference type="PANTHER" id="PTHR15574:SF21">
    <property type="entry name" value="DDB1- AND CUL4-ASSOCIATED FACTOR 8"/>
    <property type="match status" value="1"/>
</dbReference>
<dbReference type="SUPFAM" id="SSF50978">
    <property type="entry name" value="WD40 repeat-like"/>
    <property type="match status" value="1"/>
</dbReference>
<dbReference type="EMBL" id="KQ977606">
    <property type="protein sequence ID" value="KYN01435.1"/>
    <property type="molecule type" value="Genomic_DNA"/>
</dbReference>
<reference evidence="5 6" key="1">
    <citation type="submission" date="2016-03" db="EMBL/GenBank/DDBJ databases">
        <title>Cyphomyrmex costatus WGS genome.</title>
        <authorList>
            <person name="Nygaard S."/>
            <person name="Hu H."/>
            <person name="Boomsma J."/>
            <person name="Zhang G."/>
        </authorList>
    </citation>
    <scope>NUCLEOTIDE SEQUENCE [LARGE SCALE GENOMIC DNA]</scope>
    <source>
        <strain evidence="5">MS0001</strain>
        <tissue evidence="5">Whole body</tissue>
    </source>
</reference>
<feature type="repeat" description="WD" evidence="3">
    <location>
        <begin position="404"/>
        <end position="435"/>
    </location>
</feature>
<dbReference type="PROSITE" id="PS50082">
    <property type="entry name" value="WD_REPEATS_2"/>
    <property type="match status" value="1"/>
</dbReference>
<dbReference type="InterPro" id="IPR001680">
    <property type="entry name" value="WD40_rpt"/>
</dbReference>
<dbReference type="Proteomes" id="UP000078542">
    <property type="component" value="Unassembled WGS sequence"/>
</dbReference>
<accession>A0A151IHI4</accession>
<dbReference type="STRING" id="456900.A0A151IHI4"/>
<dbReference type="InterPro" id="IPR036322">
    <property type="entry name" value="WD40_repeat_dom_sf"/>
</dbReference>
<name>A0A151IHI4_9HYME</name>
<dbReference type="SMART" id="SM00320">
    <property type="entry name" value="WD40"/>
    <property type="match status" value="4"/>
</dbReference>
<evidence type="ECO:0000256" key="4">
    <source>
        <dbReference type="SAM" id="MobiDB-lite"/>
    </source>
</evidence>
<evidence type="ECO:0000256" key="2">
    <source>
        <dbReference type="ARBA" id="ARBA00022737"/>
    </source>
</evidence>
<evidence type="ECO:0000313" key="6">
    <source>
        <dbReference type="Proteomes" id="UP000078542"/>
    </source>
</evidence>
<evidence type="ECO:0000256" key="1">
    <source>
        <dbReference type="ARBA" id="ARBA00022574"/>
    </source>
</evidence>